<keyword evidence="5 7" id="KW-1133">Transmembrane helix</keyword>
<evidence type="ECO:0000313" key="9">
    <source>
        <dbReference type="Proteomes" id="UP000233375"/>
    </source>
</evidence>
<evidence type="ECO:0000256" key="5">
    <source>
        <dbReference type="ARBA" id="ARBA00022989"/>
    </source>
</evidence>
<dbReference type="AlphaFoldDB" id="A0A2N0Z391"/>
<evidence type="ECO:0000256" key="4">
    <source>
        <dbReference type="ARBA" id="ARBA00022692"/>
    </source>
</evidence>
<keyword evidence="3" id="KW-1003">Cell membrane</keyword>
<evidence type="ECO:0000256" key="1">
    <source>
        <dbReference type="ARBA" id="ARBA00004651"/>
    </source>
</evidence>
<dbReference type="RefSeq" id="WP_101176947.1">
    <property type="nucleotide sequence ID" value="NZ_PISE01000017.1"/>
</dbReference>
<dbReference type="Proteomes" id="UP000233375">
    <property type="component" value="Unassembled WGS sequence"/>
</dbReference>
<evidence type="ECO:0000256" key="3">
    <source>
        <dbReference type="ARBA" id="ARBA00022475"/>
    </source>
</evidence>
<evidence type="ECO:0000313" key="8">
    <source>
        <dbReference type="EMBL" id="PKG23984.1"/>
    </source>
</evidence>
<comment type="subcellular location">
    <subcellularLocation>
        <location evidence="1">Cell membrane</location>
        <topology evidence="1">Multi-pass membrane protein</topology>
    </subcellularLocation>
</comment>
<dbReference type="GO" id="GO:0005886">
    <property type="term" value="C:plasma membrane"/>
    <property type="evidence" value="ECO:0007669"/>
    <property type="project" value="UniProtKB-SubCell"/>
</dbReference>
<evidence type="ECO:0000256" key="7">
    <source>
        <dbReference type="SAM" id="Phobius"/>
    </source>
</evidence>
<dbReference type="InterPro" id="IPR018383">
    <property type="entry name" value="UPF0324_pro"/>
</dbReference>
<comment type="similarity">
    <text evidence="2">Belongs to the UPF0324 family.</text>
</comment>
<evidence type="ECO:0000256" key="2">
    <source>
        <dbReference type="ARBA" id="ARBA00007977"/>
    </source>
</evidence>
<reference evidence="8 9" key="1">
    <citation type="journal article" date="2003" name="Int. J. Syst. Evol. Microbiol.">
        <title>Bacillus nealsonii sp. nov., isolated from a spacecraft-assembly facility, whose spores are gamma-radiation resistant.</title>
        <authorList>
            <person name="Venkateswaran K."/>
            <person name="Kempf M."/>
            <person name="Chen F."/>
            <person name="Satomi M."/>
            <person name="Nicholson W."/>
            <person name="Kern R."/>
        </authorList>
    </citation>
    <scope>NUCLEOTIDE SEQUENCE [LARGE SCALE GENOMIC DNA]</scope>
    <source>
        <strain evidence="8 9">FO-92</strain>
    </source>
</reference>
<feature type="transmembrane region" description="Helical" evidence="7">
    <location>
        <begin position="39"/>
        <end position="57"/>
    </location>
</feature>
<feature type="transmembrane region" description="Helical" evidence="7">
    <location>
        <begin position="12"/>
        <end position="33"/>
    </location>
</feature>
<dbReference type="PANTHER" id="PTHR30106">
    <property type="entry name" value="INNER MEMBRANE PROTEIN YEIH-RELATED"/>
    <property type="match status" value="1"/>
</dbReference>
<name>A0A2N0Z391_9BACI</name>
<accession>A0A2N0Z391</accession>
<keyword evidence="9" id="KW-1185">Reference proteome</keyword>
<gene>
    <name evidence="8" type="ORF">CWS01_09470</name>
</gene>
<evidence type="ECO:0008006" key="10">
    <source>
        <dbReference type="Google" id="ProtNLM"/>
    </source>
</evidence>
<sequence length="89" mass="9650">MNFQNSYSSFAAIPWFIIGFILMSGIHTLGIIPEQAAEFIVTIAYILIGMAMAGLGLNVDIKYFKKQGIILFIAEFIGSVCAGVVMGIK</sequence>
<feature type="transmembrane region" description="Helical" evidence="7">
    <location>
        <begin position="69"/>
        <end position="88"/>
    </location>
</feature>
<comment type="caution">
    <text evidence="8">The sequence shown here is derived from an EMBL/GenBank/DDBJ whole genome shotgun (WGS) entry which is preliminary data.</text>
</comment>
<dbReference type="Pfam" id="PF03601">
    <property type="entry name" value="Cons_hypoth698"/>
    <property type="match status" value="1"/>
</dbReference>
<keyword evidence="4 7" id="KW-0812">Transmembrane</keyword>
<keyword evidence="6 7" id="KW-0472">Membrane</keyword>
<proteinExistence type="inferred from homology"/>
<evidence type="ECO:0000256" key="6">
    <source>
        <dbReference type="ARBA" id="ARBA00023136"/>
    </source>
</evidence>
<dbReference type="PANTHER" id="PTHR30106:SF2">
    <property type="entry name" value="UPF0324 INNER MEMBRANE PROTEIN YEIH"/>
    <property type="match status" value="1"/>
</dbReference>
<organism evidence="8 9">
    <name type="scientific">Niallia nealsonii</name>
    <dbReference type="NCBI Taxonomy" id="115979"/>
    <lineage>
        <taxon>Bacteria</taxon>
        <taxon>Bacillati</taxon>
        <taxon>Bacillota</taxon>
        <taxon>Bacilli</taxon>
        <taxon>Bacillales</taxon>
        <taxon>Bacillaceae</taxon>
        <taxon>Niallia</taxon>
    </lineage>
</organism>
<dbReference type="EMBL" id="PISE01000017">
    <property type="protein sequence ID" value="PKG23984.1"/>
    <property type="molecule type" value="Genomic_DNA"/>
</dbReference>
<protein>
    <recommendedName>
        <fullName evidence="10">Sulfate exporter family transporter</fullName>
    </recommendedName>
</protein>